<dbReference type="EnsemblPlants" id="Kaladp0065s0038.2.v1.1">
    <property type="protein sequence ID" value="Kaladp0065s0038.2.v1.1"/>
    <property type="gene ID" value="Kaladp0065s0038.v1.1"/>
</dbReference>
<feature type="region of interest" description="Disordered" evidence="4">
    <location>
        <begin position="63"/>
        <end position="113"/>
    </location>
</feature>
<dbReference type="GO" id="GO:1902369">
    <property type="term" value="P:negative regulation of RNA catabolic process"/>
    <property type="evidence" value="ECO:0007669"/>
    <property type="project" value="TreeGrafter"/>
</dbReference>
<protein>
    <recommendedName>
        <fullName evidence="7">Protein NRDE2 homolog</fullName>
    </recommendedName>
</protein>
<keyword evidence="3" id="KW-0539">Nucleus</keyword>
<dbReference type="Gramene" id="Kaladp0065s0038.1.v1.1">
    <property type="protein sequence ID" value="Kaladp0065s0038.1.v1.1"/>
    <property type="gene ID" value="Kaladp0065s0038.v1.1"/>
</dbReference>
<dbReference type="Gene3D" id="1.25.40.10">
    <property type="entry name" value="Tetratricopeptide repeat domain"/>
    <property type="match status" value="2"/>
</dbReference>
<dbReference type="Gramene" id="Kaladp0065s0038.3.v1.1">
    <property type="protein sequence ID" value="Kaladp0065s0038.3.v1.1"/>
    <property type="gene ID" value="Kaladp0065s0038.v1.1"/>
</dbReference>
<comment type="similarity">
    <text evidence="2">Belongs to the NRDE2 family.</text>
</comment>
<dbReference type="GO" id="GO:0071013">
    <property type="term" value="C:catalytic step 2 spliceosome"/>
    <property type="evidence" value="ECO:0007669"/>
    <property type="project" value="TreeGrafter"/>
</dbReference>
<evidence type="ECO:0000313" key="6">
    <source>
        <dbReference type="Proteomes" id="UP000594263"/>
    </source>
</evidence>
<dbReference type="InterPro" id="IPR011990">
    <property type="entry name" value="TPR-like_helical_dom_sf"/>
</dbReference>
<dbReference type="OMA" id="MRDKELH"/>
<dbReference type="InterPro" id="IPR013633">
    <property type="entry name" value="NRDE-2"/>
</dbReference>
<feature type="region of interest" description="Disordered" evidence="4">
    <location>
        <begin position="544"/>
        <end position="571"/>
    </location>
</feature>
<accession>A0A7N0UFL9</accession>
<reference evidence="5" key="1">
    <citation type="submission" date="2021-01" db="UniProtKB">
        <authorList>
            <consortium name="EnsemblPlants"/>
        </authorList>
    </citation>
    <scope>IDENTIFICATION</scope>
</reference>
<keyword evidence="6" id="KW-1185">Reference proteome</keyword>
<dbReference type="PANTHER" id="PTHR13471">
    <property type="entry name" value="TETRATRICOPEPTIDE-LIKE HELICAL"/>
    <property type="match status" value="1"/>
</dbReference>
<dbReference type="AlphaFoldDB" id="A0A7N0UFL9"/>
<feature type="compositionally biased region" description="Basic residues" evidence="4">
    <location>
        <begin position="98"/>
        <end position="107"/>
    </location>
</feature>
<evidence type="ECO:0000256" key="3">
    <source>
        <dbReference type="ARBA" id="ARBA00023242"/>
    </source>
</evidence>
<dbReference type="Gramene" id="Kaladp0065s0038.2.v1.1">
    <property type="protein sequence ID" value="Kaladp0065s0038.2.v1.1"/>
    <property type="gene ID" value="Kaladp0065s0038.v1.1"/>
</dbReference>
<evidence type="ECO:0008006" key="7">
    <source>
        <dbReference type="Google" id="ProtNLM"/>
    </source>
</evidence>
<organism evidence="5 6">
    <name type="scientific">Kalanchoe fedtschenkoi</name>
    <name type="common">Lavender scallops</name>
    <name type="synonym">South American air plant</name>
    <dbReference type="NCBI Taxonomy" id="63787"/>
    <lineage>
        <taxon>Eukaryota</taxon>
        <taxon>Viridiplantae</taxon>
        <taxon>Streptophyta</taxon>
        <taxon>Embryophyta</taxon>
        <taxon>Tracheophyta</taxon>
        <taxon>Spermatophyta</taxon>
        <taxon>Magnoliopsida</taxon>
        <taxon>eudicotyledons</taxon>
        <taxon>Gunneridae</taxon>
        <taxon>Pentapetalae</taxon>
        <taxon>Saxifragales</taxon>
        <taxon>Crassulaceae</taxon>
        <taxon>Kalanchoe</taxon>
    </lineage>
</organism>
<feature type="compositionally biased region" description="Acidic residues" evidence="4">
    <location>
        <begin position="550"/>
        <end position="571"/>
    </location>
</feature>
<name>A0A7N0UFL9_KALFE</name>
<evidence type="ECO:0000256" key="4">
    <source>
        <dbReference type="SAM" id="MobiDB-lite"/>
    </source>
</evidence>
<sequence>MADDGEEKATTPTTTTALFPILTTPEHTAATATVNTSPQNISAPQWLSNTSFTADIHHAVSSQHNIPSLPSDEEADQRGASPRYGLLNSDGDSDSETKKRKRKKRPRMSADVSNTFAARKPSGRFWDKSGSAFETASSKDYIFDSRGDPNNLAFGSLYRMDVARYKHYASIGVSGNDLESAHGRLRKSYLLDKDNDLDQLEIKLKSSGRYWSAKYTALDRHRSLRRLRILAFNRSDGGCLPEDFVPLENGKIPSEAGSSGTIVGVSTIEESWEDELVRKTKEFNTMTREHPHNIQAWLEFAEFQDKVASMQPQKGARLQTLEKKISILEKAVELNSENIELLLCLLATYKKRDTADVLVGRWEKVLAGHSNSYKLWTEFLHVVQQEFSKFKVSDARKMYAHAIQALSAACTRQYSQASRESAPLSADPALIQLELSLVDMFVGLCHFECQAGYQELSTALFQAELEYSMFCPPLLLTEQSKQRLFAHFWNSDGARIGEEGAVGWSIWLEKEEVRREQLARVESPIESQSGGWTGWSEPFSNHMKVSDSPADAEVDDQGGDVELETDDTRQEDDTEALLKMLGIDAGSHGDGEVNDASTWARWSIEELYRDSTQWMPVRFRNDNESAGATSDMEADEQLMRNVVFEDISEYLFSLNTAEARLSLVYQFVEFFGGNLSQQICTNSSSWVEKLSRLETVPESVMQELLSVHDALAQKRSKRDDFHFESFLSDRDDISKRTSMMKFLRNATLLCLTVLPRNYVLEEALLVAEDLYHTKMNTCSSLVTPCRALAKSLLKRDRQDILLCGVYARREAAFGNIDYARRVFDMALSSVEVLPADLKNNTPLLYFWYADMELSNCNDNNRESALRAMHILSCLGTGVAYSPFKSPPSAPQLLRARQGFKDHIRNLRSTWARGVIHESSIAFICSAALFEAVNTCTDEAEVIFIHAFSTVFPERRRQSHHLEHLFHRYLRILKNHRKPSGLSKLWGAVLDGLELYPFSAELFRDLVEIGHLYTVPHKMRRIFDDLSRRRPSIMLWLFTICYEIGVGGSQHRILGLFERALAHDQFHSSVILWRWYIAYLTDVTGDLSAAKRFFFRAIHTCPWSKKLWLDGFLKLNSVLTAKEMSDLQEVMRDKELNLRTDIYEILLQDEFKK</sequence>
<proteinExistence type="inferred from homology"/>
<evidence type="ECO:0000256" key="1">
    <source>
        <dbReference type="ARBA" id="ARBA00004123"/>
    </source>
</evidence>
<comment type="subcellular location">
    <subcellularLocation>
        <location evidence="1">Nucleus</location>
    </subcellularLocation>
</comment>
<dbReference type="Proteomes" id="UP000594263">
    <property type="component" value="Unplaced"/>
</dbReference>
<dbReference type="GO" id="GO:0031048">
    <property type="term" value="P:regulatory ncRNA-mediated heterochromatin formation"/>
    <property type="evidence" value="ECO:0007669"/>
    <property type="project" value="TreeGrafter"/>
</dbReference>
<evidence type="ECO:0000313" key="5">
    <source>
        <dbReference type="EnsemblPlants" id="Kaladp0065s0038.1.v1.1"/>
    </source>
</evidence>
<dbReference type="PANTHER" id="PTHR13471:SF0">
    <property type="entry name" value="NUCLEAR EXOSOME REGULATOR NRDE2"/>
    <property type="match status" value="1"/>
</dbReference>
<dbReference type="EnsemblPlants" id="Kaladp0065s0038.1.v1.1">
    <property type="protein sequence ID" value="Kaladp0065s0038.1.v1.1"/>
    <property type="gene ID" value="Kaladp0065s0038.v1.1"/>
</dbReference>
<dbReference type="Pfam" id="PF08424">
    <property type="entry name" value="NRDE-2"/>
    <property type="match status" value="1"/>
</dbReference>
<dbReference type="EnsemblPlants" id="Kaladp0065s0038.3.v1.1">
    <property type="protein sequence ID" value="Kaladp0065s0038.3.v1.1"/>
    <property type="gene ID" value="Kaladp0065s0038.v1.1"/>
</dbReference>
<evidence type="ECO:0000256" key="2">
    <source>
        <dbReference type="ARBA" id="ARBA00009265"/>
    </source>
</evidence>